<reference evidence="10 11" key="1">
    <citation type="journal article" date="2016" name="Nat. Commun.">
        <title>Thousands of microbial genomes shed light on interconnected biogeochemical processes in an aquifer system.</title>
        <authorList>
            <person name="Anantharaman K."/>
            <person name="Brown C.T."/>
            <person name="Hug L.A."/>
            <person name="Sharon I."/>
            <person name="Castelle C.J."/>
            <person name="Probst A.J."/>
            <person name="Thomas B.C."/>
            <person name="Singh A."/>
            <person name="Wilkins M.J."/>
            <person name="Karaoz U."/>
            <person name="Brodie E.L."/>
            <person name="Williams K.H."/>
            <person name="Hubbard S.S."/>
            <person name="Banfield J.F."/>
        </authorList>
    </citation>
    <scope>NUCLEOTIDE SEQUENCE [LARGE SCALE GENOMIC DNA]</scope>
</reference>
<evidence type="ECO:0000256" key="4">
    <source>
        <dbReference type="ARBA" id="ARBA00022777"/>
    </source>
</evidence>
<dbReference type="Gene3D" id="3.40.50.300">
    <property type="entry name" value="P-loop containing nucleotide triphosphate hydrolases"/>
    <property type="match status" value="1"/>
</dbReference>
<feature type="compositionally biased region" description="Basic residues" evidence="8">
    <location>
        <begin position="271"/>
        <end position="313"/>
    </location>
</feature>
<keyword evidence="5" id="KW-0963">Cytoplasm</keyword>
<name>A0A1F6SWC9_9PROT</name>
<keyword evidence="1 5" id="KW-0808">Transferase</keyword>
<feature type="binding site" evidence="5">
    <location>
        <position position="162"/>
    </location>
    <ligand>
        <name>AMP</name>
        <dbReference type="ChEBI" id="CHEBI:456215"/>
    </ligand>
</feature>
<comment type="domain">
    <text evidence="5">Consists of three domains, a large central CORE domain and two small peripheral domains, NMPbind and LID, which undergo movements during catalysis. The LID domain closes over the site of phosphoryl transfer upon ATP binding. Assembling and dissambling the active center during each catalytic cycle provides an effective means to prevent ATP hydrolysis. Some bacteria have evolved a zinc-coordinating structure that stabilizes the LID domain.</text>
</comment>
<feature type="compositionally biased region" description="Low complexity" evidence="8">
    <location>
        <begin position="250"/>
        <end position="268"/>
    </location>
</feature>
<dbReference type="EC" id="2.7.4.3" evidence="5 7"/>
<keyword evidence="5 7" id="KW-0067">ATP-binding</keyword>
<feature type="region of interest" description="Disordered" evidence="8">
    <location>
        <begin position="239"/>
        <end position="313"/>
    </location>
</feature>
<evidence type="ECO:0000256" key="3">
    <source>
        <dbReference type="ARBA" id="ARBA00022741"/>
    </source>
</evidence>
<comment type="subcellular location">
    <subcellularLocation>
        <location evidence="5 7">Cytoplasm</location>
    </subcellularLocation>
</comment>
<evidence type="ECO:0000259" key="9">
    <source>
        <dbReference type="Pfam" id="PF05191"/>
    </source>
</evidence>
<proteinExistence type="inferred from homology"/>
<dbReference type="SUPFAM" id="SSF52540">
    <property type="entry name" value="P-loop containing nucleoside triphosphate hydrolases"/>
    <property type="match status" value="1"/>
</dbReference>
<dbReference type="InterPro" id="IPR006259">
    <property type="entry name" value="Adenyl_kin_sub"/>
</dbReference>
<dbReference type="Pfam" id="PF05191">
    <property type="entry name" value="ADK_lid"/>
    <property type="match status" value="1"/>
</dbReference>
<protein>
    <recommendedName>
        <fullName evidence="5 7">Adenylate kinase</fullName>
        <shortName evidence="5">AK</shortName>
        <ecNumber evidence="5 7">2.7.4.3</ecNumber>
    </recommendedName>
    <alternativeName>
        <fullName evidence="5">ATP-AMP transphosphorylase</fullName>
    </alternativeName>
    <alternativeName>
        <fullName evidence="5">ATP:AMP phosphotransferase</fullName>
    </alternativeName>
    <alternativeName>
        <fullName evidence="5">Adenylate monophosphate kinase</fullName>
    </alternativeName>
</protein>
<dbReference type="NCBIfam" id="NF001380">
    <property type="entry name" value="PRK00279.1-2"/>
    <property type="match status" value="1"/>
</dbReference>
<comment type="caution">
    <text evidence="5">Lacks conserved residue(s) required for the propagation of feature annotation.</text>
</comment>
<feature type="binding site" evidence="5">
    <location>
        <position position="127"/>
    </location>
    <ligand>
        <name>ATP</name>
        <dbReference type="ChEBI" id="CHEBI:30616"/>
    </ligand>
</feature>
<comment type="subunit">
    <text evidence="5 7">Monomer.</text>
</comment>
<dbReference type="GO" id="GO:0008270">
    <property type="term" value="F:zinc ion binding"/>
    <property type="evidence" value="ECO:0007669"/>
    <property type="project" value="UniProtKB-UniRule"/>
</dbReference>
<dbReference type="GO" id="GO:0044209">
    <property type="term" value="P:AMP salvage"/>
    <property type="evidence" value="ECO:0007669"/>
    <property type="project" value="UniProtKB-UniRule"/>
</dbReference>
<dbReference type="InterPro" id="IPR033690">
    <property type="entry name" value="Adenylat_kinase_CS"/>
</dbReference>
<dbReference type="Pfam" id="PF00406">
    <property type="entry name" value="ADK"/>
    <property type="match status" value="1"/>
</dbReference>
<dbReference type="InterPro" id="IPR027417">
    <property type="entry name" value="P-loop_NTPase"/>
</dbReference>
<feature type="binding site" evidence="5">
    <location>
        <position position="36"/>
    </location>
    <ligand>
        <name>AMP</name>
        <dbReference type="ChEBI" id="CHEBI:456215"/>
    </ligand>
</feature>
<dbReference type="Proteomes" id="UP000178379">
    <property type="component" value="Unassembled WGS sequence"/>
</dbReference>
<dbReference type="GO" id="GO:0005524">
    <property type="term" value="F:ATP binding"/>
    <property type="evidence" value="ECO:0007669"/>
    <property type="project" value="UniProtKB-UniRule"/>
</dbReference>
<feature type="binding site" evidence="5">
    <location>
        <begin position="57"/>
        <end position="59"/>
    </location>
    <ligand>
        <name>AMP</name>
        <dbReference type="ChEBI" id="CHEBI:456215"/>
    </ligand>
</feature>
<gene>
    <name evidence="5" type="primary">adk</name>
    <name evidence="10" type="ORF">A2140_08380</name>
</gene>
<dbReference type="UniPathway" id="UPA00588">
    <property type="reaction ID" value="UER00649"/>
</dbReference>
<dbReference type="GO" id="GO:0004017">
    <property type="term" value="F:AMP kinase activity"/>
    <property type="evidence" value="ECO:0007669"/>
    <property type="project" value="UniProtKB-UniRule"/>
</dbReference>
<dbReference type="AlphaFoldDB" id="A0A1F6SWC9"/>
<feature type="binding site" evidence="5">
    <location>
        <position position="130"/>
    </location>
    <ligand>
        <name>Zn(2+)</name>
        <dbReference type="ChEBI" id="CHEBI:29105"/>
        <note>structural</note>
    </ligand>
</feature>
<evidence type="ECO:0000256" key="7">
    <source>
        <dbReference type="RuleBase" id="RU003331"/>
    </source>
</evidence>
<feature type="region of interest" description="NMP" evidence="5">
    <location>
        <begin position="30"/>
        <end position="59"/>
    </location>
</feature>
<evidence type="ECO:0000313" key="10">
    <source>
        <dbReference type="EMBL" id="OGI37240.1"/>
    </source>
</evidence>
<accession>A0A1F6SWC9</accession>
<feature type="binding site" evidence="5">
    <location>
        <position position="31"/>
    </location>
    <ligand>
        <name>AMP</name>
        <dbReference type="ChEBI" id="CHEBI:456215"/>
    </ligand>
</feature>
<dbReference type="STRING" id="1817756.A2140_08380"/>
<keyword evidence="5" id="KW-0862">Zinc</keyword>
<dbReference type="NCBIfam" id="TIGR01351">
    <property type="entry name" value="adk"/>
    <property type="match status" value="1"/>
</dbReference>
<feature type="binding site" evidence="5">
    <location>
        <begin position="138"/>
        <end position="139"/>
    </location>
    <ligand>
        <name>ATP</name>
        <dbReference type="ChEBI" id="CHEBI:30616"/>
    </ligand>
</feature>
<dbReference type="NCBIfam" id="NF001381">
    <property type="entry name" value="PRK00279.1-3"/>
    <property type="match status" value="1"/>
</dbReference>
<feature type="binding site" evidence="5">
    <location>
        <position position="155"/>
    </location>
    <ligand>
        <name>Zn(2+)</name>
        <dbReference type="ChEBI" id="CHEBI:29105"/>
        <note>structural</note>
    </ligand>
</feature>
<feature type="domain" description="Adenylate kinase active site lid" evidence="9">
    <location>
        <begin position="127"/>
        <end position="164"/>
    </location>
</feature>
<keyword evidence="5" id="KW-0479">Metal-binding</keyword>
<dbReference type="FunFam" id="3.40.50.300:FF:000106">
    <property type="entry name" value="Adenylate kinase mitochondrial"/>
    <property type="match status" value="1"/>
</dbReference>
<keyword evidence="4 5" id="KW-0418">Kinase</keyword>
<feature type="binding site" evidence="5">
    <location>
        <position position="152"/>
    </location>
    <ligand>
        <name>Zn(2+)</name>
        <dbReference type="ChEBI" id="CHEBI:29105"/>
        <note>structural</note>
    </ligand>
</feature>
<feature type="binding site" evidence="5">
    <location>
        <position position="173"/>
    </location>
    <ligand>
        <name>AMP</name>
        <dbReference type="ChEBI" id="CHEBI:456215"/>
    </ligand>
</feature>
<evidence type="ECO:0000256" key="6">
    <source>
        <dbReference type="RuleBase" id="RU003330"/>
    </source>
</evidence>
<organism evidence="10 11">
    <name type="scientific">Candidatus Muproteobacteria bacterium RBG_16_62_13</name>
    <dbReference type="NCBI Taxonomy" id="1817756"/>
    <lineage>
        <taxon>Bacteria</taxon>
        <taxon>Pseudomonadati</taxon>
        <taxon>Pseudomonadota</taxon>
        <taxon>Candidatus Muproteobacteria</taxon>
    </lineage>
</organism>
<keyword evidence="2 5" id="KW-0545">Nucleotide biosynthesis</keyword>
<dbReference type="CDD" id="cd01428">
    <property type="entry name" value="ADK"/>
    <property type="match status" value="1"/>
</dbReference>
<dbReference type="InterPro" id="IPR007862">
    <property type="entry name" value="Adenylate_kinase_lid-dom"/>
</dbReference>
<feature type="binding site" evidence="5">
    <location>
        <position position="92"/>
    </location>
    <ligand>
        <name>AMP</name>
        <dbReference type="ChEBI" id="CHEBI:456215"/>
    </ligand>
</feature>
<feature type="binding site" evidence="5">
    <location>
        <begin position="10"/>
        <end position="15"/>
    </location>
    <ligand>
        <name>ATP</name>
        <dbReference type="ChEBI" id="CHEBI:30616"/>
    </ligand>
</feature>
<comment type="caution">
    <text evidence="10">The sequence shown here is derived from an EMBL/GenBank/DDBJ whole genome shotgun (WGS) entry which is preliminary data.</text>
</comment>
<comment type="similarity">
    <text evidence="5 6">Belongs to the adenylate kinase family.</text>
</comment>
<dbReference type="PANTHER" id="PTHR23359">
    <property type="entry name" value="NUCLEOTIDE KINASE"/>
    <property type="match status" value="1"/>
</dbReference>
<dbReference type="EMBL" id="MFSQ01000151">
    <property type="protein sequence ID" value="OGI37240.1"/>
    <property type="molecule type" value="Genomic_DNA"/>
</dbReference>
<dbReference type="PROSITE" id="PS00113">
    <property type="entry name" value="ADENYLATE_KINASE"/>
    <property type="match status" value="1"/>
</dbReference>
<comment type="function">
    <text evidence="5">Catalyzes the reversible transfer of the terminal phosphate group between ATP and AMP. Plays an important role in cellular energy homeostasis and in adenine nucleotide metabolism.</text>
</comment>
<sequence length="313" mass="33141">MRIVLLGAPGSGKGTQAKQLVQKYQIPQISTGDLLRAEVAAGSELGRKAKSAMDAGQLVTDEIVLGMIQSRLAKPDAKGGFILDGFPRNIPQAQSLDSMLARLGQPLQLALLVDVDNEVLMKRLTGRRSCGNSACGAIYNIYFTPPKSPGKCDKCGSGLQHRSDDNEDTVRKRLTVYEQQTAPLISYYRAQGKLRTAKGVGAIADIFKNVVDIIEAQIRPLASVMSKIEAGQAAKVAAAKAARPGRVKPVKAVAPKPAAAKPAAKAPAKPTPKKPAAKKPARKPAAKPKKPAKKAAPKKKAKPAKKAKPKKSK</sequence>
<dbReference type="HAMAP" id="MF_00235">
    <property type="entry name" value="Adenylate_kinase_Adk"/>
    <property type="match status" value="1"/>
</dbReference>
<dbReference type="GO" id="GO:0005737">
    <property type="term" value="C:cytoplasm"/>
    <property type="evidence" value="ECO:0007669"/>
    <property type="project" value="UniProtKB-SubCell"/>
</dbReference>
<evidence type="ECO:0000256" key="5">
    <source>
        <dbReference type="HAMAP-Rule" id="MF_00235"/>
    </source>
</evidence>
<evidence type="ECO:0000256" key="1">
    <source>
        <dbReference type="ARBA" id="ARBA00022679"/>
    </source>
</evidence>
<keyword evidence="3 5" id="KW-0547">Nucleotide-binding</keyword>
<comment type="catalytic activity">
    <reaction evidence="5 7">
        <text>AMP + ATP = 2 ADP</text>
        <dbReference type="Rhea" id="RHEA:12973"/>
        <dbReference type="ChEBI" id="CHEBI:30616"/>
        <dbReference type="ChEBI" id="CHEBI:456215"/>
        <dbReference type="ChEBI" id="CHEBI:456216"/>
        <dbReference type="EC" id="2.7.4.3"/>
    </reaction>
</comment>
<dbReference type="PRINTS" id="PR00094">
    <property type="entry name" value="ADENYLTKNASE"/>
</dbReference>
<feature type="binding site" evidence="5">
    <location>
        <position position="135"/>
    </location>
    <ligand>
        <name>Zn(2+)</name>
        <dbReference type="ChEBI" id="CHEBI:29105"/>
        <note>structural</note>
    </ligand>
</feature>
<dbReference type="InterPro" id="IPR000850">
    <property type="entry name" value="Adenylat/UMP-CMP_kin"/>
</dbReference>
<feature type="binding site" evidence="5">
    <location>
        <begin position="85"/>
        <end position="88"/>
    </location>
    <ligand>
        <name>AMP</name>
        <dbReference type="ChEBI" id="CHEBI:456215"/>
    </ligand>
</feature>
<evidence type="ECO:0000256" key="2">
    <source>
        <dbReference type="ARBA" id="ARBA00022727"/>
    </source>
</evidence>
<comment type="pathway">
    <text evidence="5">Purine metabolism; AMP biosynthesis via salvage pathway; AMP from ADP: step 1/1.</text>
</comment>
<evidence type="ECO:0000256" key="8">
    <source>
        <dbReference type="SAM" id="MobiDB-lite"/>
    </source>
</evidence>
<dbReference type="NCBIfam" id="NF011100">
    <property type="entry name" value="PRK14527.1"/>
    <property type="match status" value="1"/>
</dbReference>
<evidence type="ECO:0000313" key="11">
    <source>
        <dbReference type="Proteomes" id="UP000178379"/>
    </source>
</evidence>
<feature type="binding site" evidence="5">
    <location>
        <position position="201"/>
    </location>
    <ligand>
        <name>ATP</name>
        <dbReference type="ChEBI" id="CHEBI:30616"/>
    </ligand>
</feature>